<accession>A0A9Q4EKB8</accession>
<proteinExistence type="predicted"/>
<dbReference type="RefSeq" id="WP_185848321.1">
    <property type="nucleotide sequence ID" value="NZ_JALAVZ010000004.1"/>
</dbReference>
<feature type="domain" description="Cysteine protease StiP N-terminal" evidence="1">
    <location>
        <begin position="9"/>
        <end position="257"/>
    </location>
</feature>
<dbReference type="Proteomes" id="UP001073053">
    <property type="component" value="Unassembled WGS sequence"/>
</dbReference>
<dbReference type="Pfam" id="PF15608">
    <property type="entry name" value="PELOTA_1"/>
    <property type="match status" value="1"/>
</dbReference>
<reference evidence="3" key="1">
    <citation type="submission" date="2022-02" db="EMBL/GenBank/DDBJ databases">
        <title>Crop Bioprotection Bacillus Genome Sequencing.</title>
        <authorList>
            <person name="Dunlap C."/>
        </authorList>
    </citation>
    <scope>NUCLEOTIDE SEQUENCE</scope>
    <source>
        <strain evidence="3">EC49O2N-C10</strain>
    </source>
</reference>
<keyword evidence="3" id="KW-0378">Hydrolase</keyword>
<evidence type="ECO:0000313" key="3">
    <source>
        <dbReference type="EMBL" id="MCY9185241.1"/>
    </source>
</evidence>
<evidence type="ECO:0000259" key="1">
    <source>
        <dbReference type="Pfam" id="PF11202"/>
    </source>
</evidence>
<evidence type="ECO:0000259" key="2">
    <source>
        <dbReference type="Pfam" id="PF15608"/>
    </source>
</evidence>
<comment type="caution">
    <text evidence="3">The sequence shown here is derived from an EMBL/GenBank/DDBJ whole genome shotgun (WGS) entry which is preliminary data.</text>
</comment>
<gene>
    <name evidence="3" type="ORF">MOF03_11360</name>
</gene>
<sequence>MTEIIDQIGSYPKEDVTFLLKDLSAVSIEKSTEERERSIQSGTHYSEMLPIEYKPTDEYMKLFYASLEDSKQKVALAAGAVAEQLFAKHGEHMVLCSLARAGTPIGVLIKRYIKMKYHVSVPHYSISIIRDRGIDENALQYMLKHHPDGKIAFIDGWTGKGAITKELNRSIEQFNQRWNTRLSSEIAVLADPGDCADIYGTKEDFLIPSACLNSTVSGLVSRTVLNEKWIGPDDFHGAKYYRELSEEDVSVFYIETIAEQFPSIFKEAERLAIGLQRVRMKPAWDGLASIETIRKQFGISNTNLIKPGVGETTRVLLRRVPWKILIQPGAEETLKHILLLAKDRGVPVEEYENMSYSCCGLIRPAEKSL</sequence>
<dbReference type="InterPro" id="IPR011215">
    <property type="entry name" value="StiP_N"/>
</dbReference>
<name>A0A9Q4EKB8_9BACI</name>
<dbReference type="InterPro" id="IPR028157">
    <property type="entry name" value="PELOTA_dom"/>
</dbReference>
<evidence type="ECO:0000313" key="4">
    <source>
        <dbReference type="Proteomes" id="UP001073053"/>
    </source>
</evidence>
<feature type="domain" description="PELOTA RNA-binding" evidence="2">
    <location>
        <begin position="284"/>
        <end position="363"/>
    </location>
</feature>
<dbReference type="GO" id="GO:0006508">
    <property type="term" value="P:proteolysis"/>
    <property type="evidence" value="ECO:0007669"/>
    <property type="project" value="UniProtKB-KW"/>
</dbReference>
<dbReference type="Pfam" id="PF11202">
    <property type="entry name" value="StiP"/>
    <property type="match status" value="1"/>
</dbReference>
<dbReference type="InterPro" id="IPR048336">
    <property type="entry name" value="StiP-like"/>
</dbReference>
<dbReference type="AlphaFoldDB" id="A0A9Q4EKB8"/>
<dbReference type="EMBL" id="JALAWA010000006">
    <property type="protein sequence ID" value="MCY9185241.1"/>
    <property type="molecule type" value="Genomic_DNA"/>
</dbReference>
<protein>
    <submittedName>
        <fullName evidence="3">Cysteine protease StiP family protein</fullName>
    </submittedName>
</protein>
<organism evidence="3 4">
    <name type="scientific">Bacillus halotolerans</name>
    <dbReference type="NCBI Taxonomy" id="260554"/>
    <lineage>
        <taxon>Bacteria</taxon>
        <taxon>Bacillati</taxon>
        <taxon>Bacillota</taxon>
        <taxon>Bacilli</taxon>
        <taxon>Bacillales</taxon>
        <taxon>Bacillaceae</taxon>
        <taxon>Bacillus</taxon>
    </lineage>
</organism>
<keyword evidence="3" id="KW-0645">Protease</keyword>
<dbReference type="PIRSF" id="PIRSF020979">
    <property type="entry name" value="UCP020979"/>
    <property type="match status" value="1"/>
</dbReference>
<dbReference type="GO" id="GO:0008233">
    <property type="term" value="F:peptidase activity"/>
    <property type="evidence" value="ECO:0007669"/>
    <property type="project" value="UniProtKB-KW"/>
</dbReference>